<name>A0ABT7WCG0_9FLAO</name>
<evidence type="ECO:0000256" key="6">
    <source>
        <dbReference type="ARBA" id="ARBA00022826"/>
    </source>
</evidence>
<feature type="transmembrane region" description="Helical" evidence="13">
    <location>
        <begin position="184"/>
        <end position="201"/>
    </location>
</feature>
<comment type="catalytic activity">
    <reaction evidence="12">
        <text>K(+)(in) = K(+)(out)</text>
        <dbReference type="Rhea" id="RHEA:29463"/>
        <dbReference type="ChEBI" id="CHEBI:29103"/>
    </reaction>
</comment>
<keyword evidence="7" id="KW-0630">Potassium</keyword>
<gene>
    <name evidence="14" type="ORF">QU605_03920</name>
</gene>
<sequence length="210" mass="24110">MKLPHNIGRLEALSDGVFAFAATLMVVSLDLNESWLDLPDKGLNLISFAVSFFVLIGLWVVHYNYFRRSGGYVDYVIIAYNTLLLFVVLYYVFPLKSLINSWLGKERITMEGLADLFQWYSLGFLLIFLCISLMYRRASKKTKNISRALNLLFYSRHFAIYALLSAVSILIAFLGIGIQYGLPGFIYILLGPLCYYHALHFNKKYPNTQQ</sequence>
<protein>
    <submittedName>
        <fullName evidence="14">TMEM175 family protein</fullName>
    </submittedName>
</protein>
<dbReference type="EMBL" id="JAUDUY010000002">
    <property type="protein sequence ID" value="MDM9630601.1"/>
    <property type="molecule type" value="Genomic_DNA"/>
</dbReference>
<feature type="transmembrane region" description="Helical" evidence="13">
    <location>
        <begin position="158"/>
        <end position="178"/>
    </location>
</feature>
<keyword evidence="9" id="KW-0406">Ion transport</keyword>
<comment type="caution">
    <text evidence="14">The sequence shown here is derived from an EMBL/GenBank/DDBJ whole genome shotgun (WGS) entry which is preliminary data.</text>
</comment>
<keyword evidence="10 13" id="KW-0472">Membrane</keyword>
<reference evidence="14" key="1">
    <citation type="submission" date="2023-06" db="EMBL/GenBank/DDBJ databases">
        <title>Robiginitalea aurantiacus sp. nov. and Algoriphagus sediminis sp. nov., isolated from coastal sediment.</title>
        <authorList>
            <person name="Zhou Z.Y."/>
            <person name="An J."/>
            <person name="Jia Y.W."/>
            <person name="Du Z.J."/>
        </authorList>
    </citation>
    <scope>NUCLEOTIDE SEQUENCE</scope>
    <source>
        <strain evidence="14">M39</strain>
    </source>
</reference>
<evidence type="ECO:0000256" key="5">
    <source>
        <dbReference type="ARBA" id="ARBA00022692"/>
    </source>
</evidence>
<evidence type="ECO:0000256" key="7">
    <source>
        <dbReference type="ARBA" id="ARBA00022958"/>
    </source>
</evidence>
<keyword evidence="5 13" id="KW-0812">Transmembrane</keyword>
<evidence type="ECO:0000256" key="4">
    <source>
        <dbReference type="ARBA" id="ARBA00022538"/>
    </source>
</evidence>
<keyword evidence="15" id="KW-1185">Reference proteome</keyword>
<keyword evidence="3" id="KW-0813">Transport</keyword>
<dbReference type="RefSeq" id="WP_289723970.1">
    <property type="nucleotide sequence ID" value="NZ_JAUDUY010000002.1"/>
</dbReference>
<dbReference type="InterPro" id="IPR010617">
    <property type="entry name" value="TMEM175-like"/>
</dbReference>
<feature type="transmembrane region" description="Helical" evidence="13">
    <location>
        <begin position="117"/>
        <end position="137"/>
    </location>
</feature>
<proteinExistence type="inferred from homology"/>
<feature type="transmembrane region" description="Helical" evidence="13">
    <location>
        <begin position="12"/>
        <end position="31"/>
    </location>
</feature>
<evidence type="ECO:0000256" key="10">
    <source>
        <dbReference type="ARBA" id="ARBA00023136"/>
    </source>
</evidence>
<evidence type="ECO:0000313" key="14">
    <source>
        <dbReference type="EMBL" id="MDM9630601.1"/>
    </source>
</evidence>
<keyword evidence="11" id="KW-0407">Ion channel</keyword>
<evidence type="ECO:0000256" key="8">
    <source>
        <dbReference type="ARBA" id="ARBA00022989"/>
    </source>
</evidence>
<keyword evidence="8 13" id="KW-1133">Transmembrane helix</keyword>
<keyword evidence="4" id="KW-0633">Potassium transport</keyword>
<evidence type="ECO:0000256" key="3">
    <source>
        <dbReference type="ARBA" id="ARBA00022448"/>
    </source>
</evidence>
<evidence type="ECO:0000256" key="12">
    <source>
        <dbReference type="ARBA" id="ARBA00034430"/>
    </source>
</evidence>
<comment type="similarity">
    <text evidence="2">Belongs to the TMEM175 family.</text>
</comment>
<dbReference type="Proteomes" id="UP001174839">
    <property type="component" value="Unassembled WGS sequence"/>
</dbReference>
<evidence type="ECO:0000256" key="13">
    <source>
        <dbReference type="SAM" id="Phobius"/>
    </source>
</evidence>
<feature type="transmembrane region" description="Helical" evidence="13">
    <location>
        <begin position="73"/>
        <end position="93"/>
    </location>
</feature>
<evidence type="ECO:0000256" key="9">
    <source>
        <dbReference type="ARBA" id="ARBA00023065"/>
    </source>
</evidence>
<evidence type="ECO:0000256" key="1">
    <source>
        <dbReference type="ARBA" id="ARBA00004141"/>
    </source>
</evidence>
<organism evidence="14 15">
    <name type="scientific">Robiginitalea aurantiaca</name>
    <dbReference type="NCBI Taxonomy" id="3056915"/>
    <lineage>
        <taxon>Bacteria</taxon>
        <taxon>Pseudomonadati</taxon>
        <taxon>Bacteroidota</taxon>
        <taxon>Flavobacteriia</taxon>
        <taxon>Flavobacteriales</taxon>
        <taxon>Flavobacteriaceae</taxon>
        <taxon>Robiginitalea</taxon>
    </lineage>
</organism>
<feature type="transmembrane region" description="Helical" evidence="13">
    <location>
        <begin position="43"/>
        <end position="61"/>
    </location>
</feature>
<comment type="subcellular location">
    <subcellularLocation>
        <location evidence="1">Membrane</location>
        <topology evidence="1">Multi-pass membrane protein</topology>
    </subcellularLocation>
</comment>
<dbReference type="Pfam" id="PF06736">
    <property type="entry name" value="TMEM175"/>
    <property type="match status" value="1"/>
</dbReference>
<accession>A0ABT7WCG0</accession>
<evidence type="ECO:0000313" key="15">
    <source>
        <dbReference type="Proteomes" id="UP001174839"/>
    </source>
</evidence>
<evidence type="ECO:0000256" key="11">
    <source>
        <dbReference type="ARBA" id="ARBA00023303"/>
    </source>
</evidence>
<keyword evidence="6" id="KW-0631">Potassium channel</keyword>
<evidence type="ECO:0000256" key="2">
    <source>
        <dbReference type="ARBA" id="ARBA00006920"/>
    </source>
</evidence>